<dbReference type="STRING" id="35608.A0A2U1KXC3"/>
<evidence type="ECO:0000256" key="5">
    <source>
        <dbReference type="ARBA" id="ARBA00023136"/>
    </source>
</evidence>
<dbReference type="SUPFAM" id="SSF81665">
    <property type="entry name" value="Calcium ATPase, transmembrane domain M"/>
    <property type="match status" value="1"/>
</dbReference>
<keyword evidence="3" id="KW-0460">Magnesium</keyword>
<keyword evidence="5 7" id="KW-0472">Membrane</keyword>
<evidence type="ECO:0000256" key="4">
    <source>
        <dbReference type="ARBA" id="ARBA00022989"/>
    </source>
</evidence>
<dbReference type="InterPro" id="IPR036412">
    <property type="entry name" value="HAD-like_sf"/>
</dbReference>
<dbReference type="Proteomes" id="UP000245207">
    <property type="component" value="Unassembled WGS sequence"/>
</dbReference>
<organism evidence="8 9">
    <name type="scientific">Artemisia annua</name>
    <name type="common">Sweet wormwood</name>
    <dbReference type="NCBI Taxonomy" id="35608"/>
    <lineage>
        <taxon>Eukaryota</taxon>
        <taxon>Viridiplantae</taxon>
        <taxon>Streptophyta</taxon>
        <taxon>Embryophyta</taxon>
        <taxon>Tracheophyta</taxon>
        <taxon>Spermatophyta</taxon>
        <taxon>Magnoliopsida</taxon>
        <taxon>eudicotyledons</taxon>
        <taxon>Gunneridae</taxon>
        <taxon>Pentapetalae</taxon>
        <taxon>asterids</taxon>
        <taxon>campanulids</taxon>
        <taxon>Asterales</taxon>
        <taxon>Asteraceae</taxon>
        <taxon>Asteroideae</taxon>
        <taxon>Anthemideae</taxon>
        <taxon>Artemisiinae</taxon>
        <taxon>Artemisia</taxon>
    </lineage>
</organism>
<reference evidence="8 9" key="1">
    <citation type="journal article" date="2018" name="Mol. Plant">
        <title>The genome of Artemisia annua provides insight into the evolution of Asteraceae family and artemisinin biosynthesis.</title>
        <authorList>
            <person name="Shen Q."/>
            <person name="Zhang L."/>
            <person name="Liao Z."/>
            <person name="Wang S."/>
            <person name="Yan T."/>
            <person name="Shi P."/>
            <person name="Liu M."/>
            <person name="Fu X."/>
            <person name="Pan Q."/>
            <person name="Wang Y."/>
            <person name="Lv Z."/>
            <person name="Lu X."/>
            <person name="Zhang F."/>
            <person name="Jiang W."/>
            <person name="Ma Y."/>
            <person name="Chen M."/>
            <person name="Hao X."/>
            <person name="Li L."/>
            <person name="Tang Y."/>
            <person name="Lv G."/>
            <person name="Zhou Y."/>
            <person name="Sun X."/>
            <person name="Brodelius P.E."/>
            <person name="Rose J.K.C."/>
            <person name="Tang K."/>
        </authorList>
    </citation>
    <scope>NUCLEOTIDE SEQUENCE [LARGE SCALE GENOMIC DNA]</scope>
    <source>
        <strain evidence="9">cv. Huhao1</strain>
        <tissue evidence="8">Leaf</tissue>
    </source>
</reference>
<dbReference type="InterPro" id="IPR023298">
    <property type="entry name" value="ATPase_P-typ_TM_dom_sf"/>
</dbReference>
<dbReference type="PANTHER" id="PTHR24093">
    <property type="entry name" value="CATION TRANSPORTING ATPASE"/>
    <property type="match status" value="1"/>
</dbReference>
<evidence type="ECO:0000256" key="6">
    <source>
        <dbReference type="SAM" id="MobiDB-lite"/>
    </source>
</evidence>
<keyword evidence="2 7" id="KW-0812">Transmembrane</keyword>
<dbReference type="GO" id="GO:0005388">
    <property type="term" value="F:P-type calcium transporter activity"/>
    <property type="evidence" value="ECO:0007669"/>
    <property type="project" value="TreeGrafter"/>
</dbReference>
<comment type="caution">
    <text evidence="8">The sequence shown here is derived from an EMBL/GenBank/DDBJ whole genome shotgun (WGS) entry which is preliminary data.</text>
</comment>
<dbReference type="GO" id="GO:0012505">
    <property type="term" value="C:endomembrane system"/>
    <property type="evidence" value="ECO:0007669"/>
    <property type="project" value="UniProtKB-SubCell"/>
</dbReference>
<proteinExistence type="predicted"/>
<evidence type="ECO:0000256" key="2">
    <source>
        <dbReference type="ARBA" id="ARBA00022692"/>
    </source>
</evidence>
<dbReference type="GO" id="GO:0005886">
    <property type="term" value="C:plasma membrane"/>
    <property type="evidence" value="ECO:0007669"/>
    <property type="project" value="TreeGrafter"/>
</dbReference>
<feature type="region of interest" description="Disordered" evidence="6">
    <location>
        <begin position="1"/>
        <end position="47"/>
    </location>
</feature>
<protein>
    <submittedName>
        <fullName evidence="8">Uncharacterized protein</fullName>
    </submittedName>
</protein>
<dbReference type="InterPro" id="IPR023214">
    <property type="entry name" value="HAD_sf"/>
</dbReference>
<evidence type="ECO:0000313" key="9">
    <source>
        <dbReference type="Proteomes" id="UP000245207"/>
    </source>
</evidence>
<evidence type="ECO:0000256" key="7">
    <source>
        <dbReference type="SAM" id="Phobius"/>
    </source>
</evidence>
<comment type="subcellular location">
    <subcellularLocation>
        <location evidence="1">Endomembrane system</location>
        <topology evidence="1">Multi-pass membrane protein</topology>
    </subcellularLocation>
</comment>
<dbReference type="Gene3D" id="3.40.50.1000">
    <property type="entry name" value="HAD superfamily/HAD-like"/>
    <property type="match status" value="1"/>
</dbReference>
<accession>A0A2U1KXC3</accession>
<dbReference type="EMBL" id="PKPP01013117">
    <property type="protein sequence ID" value="PWA41383.1"/>
    <property type="molecule type" value="Genomic_DNA"/>
</dbReference>
<evidence type="ECO:0000313" key="8">
    <source>
        <dbReference type="EMBL" id="PWA41383.1"/>
    </source>
</evidence>
<dbReference type="AlphaFoldDB" id="A0A2U1KXC3"/>
<name>A0A2U1KXC3_ARTAN</name>
<dbReference type="Gene3D" id="1.20.1110.10">
    <property type="entry name" value="Calcium-transporting ATPase, transmembrane domain"/>
    <property type="match status" value="1"/>
</dbReference>
<gene>
    <name evidence="8" type="ORF">CTI12_AA532560</name>
</gene>
<feature type="transmembrane region" description="Helical" evidence="7">
    <location>
        <begin position="54"/>
        <end position="72"/>
    </location>
</feature>
<dbReference type="PANTHER" id="PTHR24093:SF369">
    <property type="entry name" value="CALCIUM-TRANSPORTING ATPASE"/>
    <property type="match status" value="1"/>
</dbReference>
<evidence type="ECO:0000256" key="1">
    <source>
        <dbReference type="ARBA" id="ARBA00004127"/>
    </source>
</evidence>
<evidence type="ECO:0000256" key="3">
    <source>
        <dbReference type="ARBA" id="ARBA00022842"/>
    </source>
</evidence>
<keyword evidence="9" id="KW-1185">Reference proteome</keyword>
<dbReference type="OrthoDB" id="1692192at2759"/>
<dbReference type="SUPFAM" id="SSF56784">
    <property type="entry name" value="HAD-like"/>
    <property type="match status" value="1"/>
</dbReference>
<keyword evidence="4 7" id="KW-1133">Transmembrane helix</keyword>
<sequence length="210" mass="22694">MTLSHTTSFSHPRYGPTTTTSQNAHLPKNSPSNSAAQNAHPRRLGHGPPSDYKFVTYLLMFPLSGNYIIFAGKTGCSMCKIRVCKYPKKNIHFQLTVNVAALLINVVAGINDGDVPLNAVQLPWVNLIMDTLGAISLATEPNLCNNCSIFKVNPTLALRKKGHVVALTGDGTNDALALHEIKNKIAGIVVAMGIQGTEVAKERYLEEMAL</sequence>
<feature type="compositionally biased region" description="Polar residues" evidence="6">
    <location>
        <begin position="1"/>
        <end position="37"/>
    </location>
</feature>